<protein>
    <submittedName>
        <fullName evidence="1">Uncharacterized protein</fullName>
    </submittedName>
</protein>
<evidence type="ECO:0000313" key="1">
    <source>
        <dbReference type="EMBL" id="GHP09119.1"/>
    </source>
</evidence>
<evidence type="ECO:0000313" key="2">
    <source>
        <dbReference type="Proteomes" id="UP000660262"/>
    </source>
</evidence>
<sequence>MMREDITPSASGWKYAEYRMSKNQMKEKVGASKIIGLIHDRPVYVLCKNYERQRVENDLKRLHQNSVQIESDFKREIDITLPSARSHAEDQLKNKCKQKHDETVADFGLAVRFRNGAVREFKNRGGEMTNYKYAELFAANVHERHQRIALELVTDLDPDNDDAIVIFSSA</sequence>
<comment type="caution">
    <text evidence="1">The sequence shown here is derived from an EMBL/GenBank/DDBJ whole genome shotgun (WGS) entry which is preliminary data.</text>
</comment>
<name>A0A830HW69_9CHLO</name>
<dbReference type="AlphaFoldDB" id="A0A830HW69"/>
<proteinExistence type="predicted"/>
<reference evidence="1" key="1">
    <citation type="submission" date="2020-10" db="EMBL/GenBank/DDBJ databases">
        <title>Unveiling of a novel bifunctional photoreceptor, Dualchrome1, isolated from a cosmopolitan green alga.</title>
        <authorList>
            <person name="Suzuki S."/>
            <person name="Kawachi M."/>
        </authorList>
    </citation>
    <scope>NUCLEOTIDE SEQUENCE</scope>
    <source>
        <strain evidence="1">NIES 2893</strain>
    </source>
</reference>
<gene>
    <name evidence="1" type="ORF">PPROV_000785600</name>
</gene>
<keyword evidence="2" id="KW-1185">Reference proteome</keyword>
<accession>A0A830HW69</accession>
<dbReference type="Proteomes" id="UP000660262">
    <property type="component" value="Unassembled WGS sequence"/>
</dbReference>
<organism evidence="1 2">
    <name type="scientific">Pycnococcus provasolii</name>
    <dbReference type="NCBI Taxonomy" id="41880"/>
    <lineage>
        <taxon>Eukaryota</taxon>
        <taxon>Viridiplantae</taxon>
        <taxon>Chlorophyta</taxon>
        <taxon>Pseudoscourfieldiophyceae</taxon>
        <taxon>Pseudoscourfieldiales</taxon>
        <taxon>Pycnococcaceae</taxon>
        <taxon>Pycnococcus</taxon>
    </lineage>
</organism>
<dbReference type="EMBL" id="BNJQ01000023">
    <property type="protein sequence ID" value="GHP09119.1"/>
    <property type="molecule type" value="Genomic_DNA"/>
</dbReference>